<gene>
    <name evidence="1" type="ORF">DC28_12265</name>
</gene>
<evidence type="ECO:0000313" key="2">
    <source>
        <dbReference type="Proteomes" id="UP000029692"/>
    </source>
</evidence>
<dbReference type="Proteomes" id="UP000029692">
    <property type="component" value="Unassembled WGS sequence"/>
</dbReference>
<comment type="caution">
    <text evidence="1">The sequence shown here is derived from an EMBL/GenBank/DDBJ whole genome shotgun (WGS) entry which is preliminary data.</text>
</comment>
<protein>
    <submittedName>
        <fullName evidence="1">Uncharacterized protein</fullName>
    </submittedName>
</protein>
<keyword evidence="2" id="KW-1185">Reference proteome</keyword>
<sequence>MQDRGQIELSRSHGTGFPGLLLVTIRRDRDVTPILYWYTSVRLKSDDFKKNSGFFRFSGVIGQPAGICTD</sequence>
<evidence type="ECO:0000313" key="1">
    <source>
        <dbReference type="EMBL" id="KGE71224.1"/>
    </source>
</evidence>
<dbReference type="AlphaFoldDB" id="A0A098QU06"/>
<reference evidence="1 2" key="1">
    <citation type="submission" date="2014-05" db="EMBL/GenBank/DDBJ databases">
        <title>De novo Genome Sequence of Spirocheata sp.</title>
        <authorList>
            <person name="Shivani Y."/>
            <person name="Subhash Y."/>
            <person name="Tushar L."/>
            <person name="Sasikala C."/>
            <person name="Ramana C.V."/>
        </authorList>
    </citation>
    <scope>NUCLEOTIDE SEQUENCE [LARGE SCALE GENOMIC DNA]</scope>
    <source>
        <strain evidence="1 2">JC230</strain>
    </source>
</reference>
<proteinExistence type="predicted"/>
<name>A0A098QU06_9SPIO</name>
<dbReference type="EMBL" id="JNUP01000067">
    <property type="protein sequence ID" value="KGE71224.1"/>
    <property type="molecule type" value="Genomic_DNA"/>
</dbReference>
<accession>A0A098QU06</accession>
<organism evidence="1 2">
    <name type="scientific">Spirochaeta lutea</name>
    <dbReference type="NCBI Taxonomy" id="1480694"/>
    <lineage>
        <taxon>Bacteria</taxon>
        <taxon>Pseudomonadati</taxon>
        <taxon>Spirochaetota</taxon>
        <taxon>Spirochaetia</taxon>
        <taxon>Spirochaetales</taxon>
        <taxon>Spirochaetaceae</taxon>
        <taxon>Spirochaeta</taxon>
    </lineage>
</organism>